<dbReference type="GO" id="GO:0005634">
    <property type="term" value="C:nucleus"/>
    <property type="evidence" value="ECO:0007669"/>
    <property type="project" value="UniProtKB-SubCell"/>
</dbReference>
<dbReference type="GO" id="GO:0007064">
    <property type="term" value="P:mitotic sister chromatid cohesion"/>
    <property type="evidence" value="ECO:0007669"/>
    <property type="project" value="InterPro"/>
</dbReference>
<name>A0A4Z1NW75_9PEZI</name>
<feature type="compositionally biased region" description="Gly residues" evidence="8">
    <location>
        <begin position="129"/>
        <end position="139"/>
    </location>
</feature>
<keyword evidence="10" id="KW-1185">Reference proteome</keyword>
<keyword evidence="3" id="KW-0132">Cell division</keyword>
<evidence type="ECO:0000256" key="5">
    <source>
        <dbReference type="ARBA" id="ARBA00022829"/>
    </source>
</evidence>
<keyword evidence="5" id="KW-0159">Chromosome partition</keyword>
<feature type="compositionally biased region" description="Polar residues" evidence="8">
    <location>
        <begin position="296"/>
        <end position="305"/>
    </location>
</feature>
<evidence type="ECO:0000256" key="3">
    <source>
        <dbReference type="ARBA" id="ARBA00022618"/>
    </source>
</evidence>
<protein>
    <submittedName>
        <fullName evidence="9">75k gamma secalin</fullName>
    </submittedName>
</protein>
<feature type="compositionally biased region" description="Low complexity" evidence="8">
    <location>
        <begin position="182"/>
        <end position="208"/>
    </location>
</feature>
<dbReference type="PANTHER" id="PTHR21394">
    <property type="entry name" value="MAU2 CHROMATID COHESION FACTOR HOMOLOG"/>
    <property type="match status" value="1"/>
</dbReference>
<evidence type="ECO:0000256" key="1">
    <source>
        <dbReference type="ARBA" id="ARBA00004123"/>
    </source>
</evidence>
<feature type="region of interest" description="Disordered" evidence="8">
    <location>
        <begin position="113"/>
        <end position="271"/>
    </location>
</feature>
<evidence type="ECO:0000256" key="2">
    <source>
        <dbReference type="ARBA" id="ARBA00008585"/>
    </source>
</evidence>
<keyword evidence="6" id="KW-0539">Nucleus</keyword>
<keyword evidence="7" id="KW-0131">Cell cycle</keyword>
<dbReference type="Proteomes" id="UP000298493">
    <property type="component" value="Unassembled WGS sequence"/>
</dbReference>
<gene>
    <name evidence="9" type="ORF">E6O75_ATG07757</name>
</gene>
<dbReference type="Pfam" id="PF10345">
    <property type="entry name" value="Cohesin_load"/>
    <property type="match status" value="2"/>
</dbReference>
<keyword evidence="4" id="KW-0498">Mitosis</keyword>
<evidence type="ECO:0000313" key="9">
    <source>
        <dbReference type="EMBL" id="TID20297.1"/>
    </source>
</evidence>
<evidence type="ECO:0000256" key="8">
    <source>
        <dbReference type="SAM" id="MobiDB-lite"/>
    </source>
</evidence>
<comment type="similarity">
    <text evidence="2">Belongs to the SCC4/mau-2 family.</text>
</comment>
<feature type="compositionally biased region" description="Polar residues" evidence="8">
    <location>
        <begin position="160"/>
        <end position="170"/>
    </location>
</feature>
<dbReference type="GO" id="GO:0051301">
    <property type="term" value="P:cell division"/>
    <property type="evidence" value="ECO:0007669"/>
    <property type="project" value="UniProtKB-KW"/>
</dbReference>
<feature type="compositionally biased region" description="Low complexity" evidence="8">
    <location>
        <begin position="224"/>
        <end position="246"/>
    </location>
</feature>
<feature type="compositionally biased region" description="Low complexity" evidence="8">
    <location>
        <begin position="319"/>
        <end position="329"/>
    </location>
</feature>
<dbReference type="GO" id="GO:0007059">
    <property type="term" value="P:chromosome segregation"/>
    <property type="evidence" value="ECO:0007669"/>
    <property type="project" value="UniProtKB-KW"/>
</dbReference>
<evidence type="ECO:0000313" key="10">
    <source>
        <dbReference type="Proteomes" id="UP000298493"/>
    </source>
</evidence>
<dbReference type="AlphaFoldDB" id="A0A4Z1NW75"/>
<dbReference type="STRING" id="86259.A0A4Z1NW75"/>
<accession>A0A4Z1NW75</accession>
<comment type="caution">
    <text evidence="9">The sequence shown here is derived from an EMBL/GenBank/DDBJ whole genome shotgun (WGS) entry which is preliminary data.</text>
</comment>
<dbReference type="InterPro" id="IPR019440">
    <property type="entry name" value="MAU2"/>
</dbReference>
<feature type="compositionally biased region" description="Low complexity" evidence="8">
    <location>
        <begin position="113"/>
        <end position="128"/>
    </location>
</feature>
<evidence type="ECO:0000256" key="6">
    <source>
        <dbReference type="ARBA" id="ARBA00023242"/>
    </source>
</evidence>
<comment type="subcellular location">
    <subcellularLocation>
        <location evidence="1">Nucleus</location>
    </subcellularLocation>
</comment>
<evidence type="ECO:0000256" key="4">
    <source>
        <dbReference type="ARBA" id="ARBA00022776"/>
    </source>
</evidence>
<dbReference type="EMBL" id="SNSC02000011">
    <property type="protein sequence ID" value="TID20297.1"/>
    <property type="molecule type" value="Genomic_DNA"/>
</dbReference>
<evidence type="ECO:0000256" key="7">
    <source>
        <dbReference type="ARBA" id="ARBA00023306"/>
    </source>
</evidence>
<sequence length="901" mass="100329">MATLQPPGGAWVRTLECLGQDPRAPRCEEAERAVAERAVAERAVAEWIVAARTVAARTVAARTVAARTVAARTVAAQTVAEYIMAEHTVAEHIVAGEIMRNYHYANYQSPNGVPSGLPNPGSGSPVYGNGSGNGNGNGNGYSNRHQNYNRVPPQPALNYGQVQYSPSPAYNNVYRPPPSPSPQHQQHQQQHVYSHPVVLIPQQQQQQQPRMPHPTASPNYNIIQNHNYQPRQHHQQQPQWQNYQQQAPRPVQFQAPPQYPSHSAATATQRSVKTHAMVEIPVQRMPQQHVPKIPQKPQSRPSSNHQQRSPSIPQPRPQPQQRTQSTPKPAKSAELPPDYHQLLLALADEYICAAHGMASKVAFYKREEEVDEYHRLIATGLGCMESALINFRLLPRDEALLTLQYANLLFNETENYDLAEEKLSKAIALCGRNKLLDLKYSMHHLLARVLFKTKPRAALKSLDSLIPNVELYEQTQWVYAFRFLRSTLSIELASHHDTAAAIDNLHKANDLAESRGDCAILVVSHTLEAMIHLRSLTSDNVEQAQRAVAAARTHQLQSSVKGLTQVWALLDCIDLACSLLEYQHDQQSHKVEVMQKLMDDAISSEAWRMDDNFDPSSLATPLITPQSQSLAAAEQRIEWWRNIDWNINLFLTFLHCSRGDWKTSQVYLNATVQASTKLQPEVLDSQRRWTTFLAGVVQQGLGNSEAALKYFQDPSLALPAVTPNRVHEAKTDLSILAAFNALLIIRDPSHPKFSTASLTVAALLPLTQGHPNRSVVAAMHLIKSVVAPSGILIDRKKSVQDALNNGRSAHNSQIVAVTMSVMSSMFFKDIMGDQAQKSVQAAQHLAQRANSDLWRAVAFGAMDTMATKQAKYQDAQQAREYLQTSVAKLPEKVREALVVQQ</sequence>
<feature type="region of interest" description="Disordered" evidence="8">
    <location>
        <begin position="283"/>
        <end position="335"/>
    </location>
</feature>
<feature type="compositionally biased region" description="Polar residues" evidence="8">
    <location>
        <begin position="260"/>
        <end position="271"/>
    </location>
</feature>
<reference evidence="9 10" key="1">
    <citation type="submission" date="2019-04" db="EMBL/GenBank/DDBJ databases">
        <title>High contiguity whole genome sequence and gene annotation resource for two Venturia nashicola isolates.</title>
        <authorList>
            <person name="Prokchorchik M."/>
            <person name="Won K."/>
            <person name="Lee Y."/>
            <person name="Choi E.D."/>
            <person name="Segonzac C."/>
            <person name="Sohn K.H."/>
        </authorList>
    </citation>
    <scope>NUCLEOTIDE SEQUENCE [LARGE SCALE GENOMIC DNA]</scope>
    <source>
        <strain evidence="9 10">PRI2</strain>
    </source>
</reference>
<organism evidence="9 10">
    <name type="scientific">Venturia nashicola</name>
    <dbReference type="NCBI Taxonomy" id="86259"/>
    <lineage>
        <taxon>Eukaryota</taxon>
        <taxon>Fungi</taxon>
        <taxon>Dikarya</taxon>
        <taxon>Ascomycota</taxon>
        <taxon>Pezizomycotina</taxon>
        <taxon>Dothideomycetes</taxon>
        <taxon>Pleosporomycetidae</taxon>
        <taxon>Venturiales</taxon>
        <taxon>Venturiaceae</taxon>
        <taxon>Venturia</taxon>
    </lineage>
</organism>
<proteinExistence type="inferred from homology"/>